<name>A0ABX8Q600_9PSED</name>
<reference evidence="1 2" key="2">
    <citation type="journal article" date="2021" name="Microorganisms">
        <title>The Ever-Expanding Pseudomonas Genus: Description of 43 New Species and Partition of the Pseudomonas putida Group.</title>
        <authorList>
            <person name="Girard L."/>
            <person name="Lood C."/>
            <person name="Hofte M."/>
            <person name="Vandamme P."/>
            <person name="Rokni-Zadeh H."/>
            <person name="van Noort V."/>
            <person name="Lavigne R."/>
            <person name="De Mot R."/>
        </authorList>
    </citation>
    <scope>NUCLEOTIDE SEQUENCE [LARGE SCALE GENOMIC DNA]</scope>
    <source>
        <strain evidence="1 2">ZA 5.3</strain>
    </source>
</reference>
<accession>A0ABX8Q600</accession>
<protein>
    <submittedName>
        <fullName evidence="1">Uncharacterized protein</fullName>
    </submittedName>
</protein>
<evidence type="ECO:0000313" key="1">
    <source>
        <dbReference type="EMBL" id="QXI09068.1"/>
    </source>
</evidence>
<evidence type="ECO:0000313" key="2">
    <source>
        <dbReference type="Proteomes" id="UP000646386"/>
    </source>
</evidence>
<dbReference type="Proteomes" id="UP000646386">
    <property type="component" value="Chromosome"/>
</dbReference>
<proteinExistence type="predicted"/>
<dbReference type="RefSeq" id="WP_127926226.1">
    <property type="nucleotide sequence ID" value="NZ_CP077089.1"/>
</dbReference>
<sequence>MKTVQLMISEGKKMRKVVKRAPSKKGSRKADEKLGDLVLSTNQQRFLQVLVDGIDVDEPNVLAGRR</sequence>
<organism evidence="1 2">
    <name type="scientific">Pseudomonas tensinigenes</name>
    <dbReference type="NCBI Taxonomy" id="2745511"/>
    <lineage>
        <taxon>Bacteria</taxon>
        <taxon>Pseudomonadati</taxon>
        <taxon>Pseudomonadota</taxon>
        <taxon>Gammaproteobacteria</taxon>
        <taxon>Pseudomonadales</taxon>
        <taxon>Pseudomonadaceae</taxon>
        <taxon>Pseudomonas</taxon>
    </lineage>
</organism>
<dbReference type="EMBL" id="CP077089">
    <property type="protein sequence ID" value="QXI09068.1"/>
    <property type="molecule type" value="Genomic_DNA"/>
</dbReference>
<reference evidence="1 2" key="1">
    <citation type="journal article" date="2020" name="Microorganisms">
        <title>Reliable Identification of Environmental Pseudomonas Isolates Using the rpoD Gene.</title>
        <authorList>
            <consortium name="The Broad Institute Genome Sequencing Platform"/>
            <person name="Girard L."/>
            <person name="Lood C."/>
            <person name="Rokni-Zadeh H."/>
            <person name="van Noort V."/>
            <person name="Lavigne R."/>
            <person name="De Mot R."/>
        </authorList>
    </citation>
    <scope>NUCLEOTIDE SEQUENCE [LARGE SCALE GENOMIC DNA]</scope>
    <source>
        <strain evidence="1 2">ZA 5.3</strain>
    </source>
</reference>
<keyword evidence="2" id="KW-1185">Reference proteome</keyword>
<gene>
    <name evidence="1" type="ORF">HU718_008245</name>
</gene>